<name>A0A6L2Q8V6_COPFO</name>
<dbReference type="Gene3D" id="4.10.860.10">
    <property type="entry name" value="UVR domain"/>
    <property type="match status" value="1"/>
</dbReference>
<dbReference type="AlphaFoldDB" id="A0A6L2Q8V6"/>
<dbReference type="Proteomes" id="UP000502823">
    <property type="component" value="Unassembled WGS sequence"/>
</dbReference>
<dbReference type="Gene3D" id="2.60.40.790">
    <property type="match status" value="1"/>
</dbReference>
<protein>
    <recommendedName>
        <fullName evidence="3">Calcyclin-binding protein</fullName>
    </recommendedName>
</protein>
<dbReference type="InterPro" id="IPR007699">
    <property type="entry name" value="SGS_dom"/>
</dbReference>
<comment type="subcellular location">
    <subcellularLocation>
        <location evidence="2">Cytoplasm</location>
    </subcellularLocation>
    <subcellularLocation>
        <location evidence="1">Nucleus</location>
    </subcellularLocation>
</comment>
<evidence type="ECO:0000256" key="2">
    <source>
        <dbReference type="ARBA" id="ARBA00004496"/>
    </source>
</evidence>
<evidence type="ECO:0000256" key="1">
    <source>
        <dbReference type="ARBA" id="ARBA00004123"/>
    </source>
</evidence>
<evidence type="ECO:0000256" key="8">
    <source>
        <dbReference type="ARBA" id="ARBA00023242"/>
    </source>
</evidence>
<dbReference type="InParanoid" id="A0A6L2Q8V6"/>
<comment type="caution">
    <text evidence="13">The sequence shown here is derived from an EMBL/GenBank/DDBJ whole genome shotgun (WGS) entry which is preliminary data.</text>
</comment>
<evidence type="ECO:0000259" key="11">
    <source>
        <dbReference type="PROSITE" id="PS51048"/>
    </source>
</evidence>
<dbReference type="GO" id="GO:0005634">
    <property type="term" value="C:nucleus"/>
    <property type="evidence" value="ECO:0007669"/>
    <property type="project" value="UniProtKB-SubCell"/>
</dbReference>
<evidence type="ECO:0000256" key="9">
    <source>
        <dbReference type="ARBA" id="ARBA00025145"/>
    </source>
</evidence>
<keyword evidence="6" id="KW-0833">Ubl conjugation pathway</keyword>
<evidence type="ECO:0000256" key="10">
    <source>
        <dbReference type="SAM" id="Coils"/>
    </source>
</evidence>
<proteinExistence type="predicted"/>
<keyword evidence="5" id="KW-0597">Phosphoprotein</keyword>
<evidence type="ECO:0000259" key="12">
    <source>
        <dbReference type="PROSITE" id="PS51203"/>
    </source>
</evidence>
<dbReference type="GO" id="GO:0031625">
    <property type="term" value="F:ubiquitin protein ligase binding"/>
    <property type="evidence" value="ECO:0007669"/>
    <property type="project" value="InterPro"/>
</dbReference>
<dbReference type="GO" id="GO:0044548">
    <property type="term" value="F:S100 protein binding"/>
    <property type="evidence" value="ECO:0007669"/>
    <property type="project" value="InterPro"/>
</dbReference>
<sequence length="243" mass="28089">MAWGLIKNVNDFTFTFSSWCSLIVKCRLRLDVAELNKFLGTAERQKVKDILLVEIRKLETEITNLKELSDKLSVTETSATSVLSSKPKCYEVKLNNYAWDQSDKFVKIFVTLKNVQTVEAPDVFCVFTSKSVELKVNGLDNRNYTLPIKNLLEEVDADKSYWKVKTDNIVIFLAKKKVGTKWSHMTAYEKKAKEPRVPKLDQNDDPSAGLMDMMRQMYEDGDDDMKRTIAKAWTESREKQMNF</sequence>
<dbReference type="CDD" id="cd06468">
    <property type="entry name" value="p23_CacyBP"/>
    <property type="match status" value="1"/>
</dbReference>
<dbReference type="InterPro" id="IPR052289">
    <property type="entry name" value="Calcyclin-binding_UBL-bridge"/>
</dbReference>
<accession>A0A6L2Q8V6</accession>
<dbReference type="InterPro" id="IPR037201">
    <property type="entry name" value="CacyBP_N"/>
</dbReference>
<dbReference type="InterPro" id="IPR007052">
    <property type="entry name" value="CS_dom"/>
</dbReference>
<dbReference type="SUPFAM" id="SSF49764">
    <property type="entry name" value="HSP20-like chaperones"/>
    <property type="match status" value="1"/>
</dbReference>
<feature type="coiled-coil region" evidence="10">
    <location>
        <begin position="48"/>
        <end position="75"/>
    </location>
</feature>
<dbReference type="GO" id="GO:0015631">
    <property type="term" value="F:tubulin binding"/>
    <property type="evidence" value="ECO:0007669"/>
    <property type="project" value="InterPro"/>
</dbReference>
<dbReference type="PROSITE" id="PS51203">
    <property type="entry name" value="CS"/>
    <property type="match status" value="1"/>
</dbReference>
<keyword evidence="8" id="KW-0539">Nucleus</keyword>
<evidence type="ECO:0000313" key="13">
    <source>
        <dbReference type="EMBL" id="GFG40894.1"/>
    </source>
</evidence>
<dbReference type="PANTHER" id="PTHR13164:SF3">
    <property type="entry name" value="CALCYCLIN-BINDING PROTEIN"/>
    <property type="match status" value="1"/>
</dbReference>
<organism evidence="13 14">
    <name type="scientific">Coptotermes formosanus</name>
    <name type="common">Formosan subterranean termite</name>
    <dbReference type="NCBI Taxonomy" id="36987"/>
    <lineage>
        <taxon>Eukaryota</taxon>
        <taxon>Metazoa</taxon>
        <taxon>Ecdysozoa</taxon>
        <taxon>Arthropoda</taxon>
        <taxon>Hexapoda</taxon>
        <taxon>Insecta</taxon>
        <taxon>Pterygota</taxon>
        <taxon>Neoptera</taxon>
        <taxon>Polyneoptera</taxon>
        <taxon>Dictyoptera</taxon>
        <taxon>Blattodea</taxon>
        <taxon>Blattoidea</taxon>
        <taxon>Termitoidae</taxon>
        <taxon>Rhinotermitidae</taxon>
        <taxon>Coptotermes</taxon>
    </lineage>
</organism>
<dbReference type="PANTHER" id="PTHR13164">
    <property type="entry name" value="CALICYLIN BINDING PROTEIN"/>
    <property type="match status" value="1"/>
</dbReference>
<dbReference type="InterPro" id="IPR037893">
    <property type="entry name" value="CS_CacyBP"/>
</dbReference>
<dbReference type="GO" id="GO:0007507">
    <property type="term" value="P:heart development"/>
    <property type="evidence" value="ECO:0007669"/>
    <property type="project" value="TreeGrafter"/>
</dbReference>
<dbReference type="InterPro" id="IPR008978">
    <property type="entry name" value="HSP20-like_chaperone"/>
</dbReference>
<comment type="function">
    <text evidence="9">May be involved in calcium-dependent ubiquitination and subsequent proteasomal degradation of target proteins. Probably serves as a molecular bridge in ubiquitin E3 complexes. Participates in the ubiquitin-mediated degradation of beta-catenin (CTNNB1).</text>
</comment>
<dbReference type="Pfam" id="PF09032">
    <property type="entry name" value="Siah-Interact_N"/>
    <property type="match status" value="1"/>
</dbReference>
<evidence type="ECO:0000256" key="5">
    <source>
        <dbReference type="ARBA" id="ARBA00022553"/>
    </source>
</evidence>
<dbReference type="EMBL" id="BLKM01002754">
    <property type="protein sequence ID" value="GFG40894.1"/>
    <property type="molecule type" value="Genomic_DNA"/>
</dbReference>
<evidence type="ECO:0000256" key="4">
    <source>
        <dbReference type="ARBA" id="ARBA00022490"/>
    </source>
</evidence>
<evidence type="ECO:0000256" key="3">
    <source>
        <dbReference type="ARBA" id="ARBA00015702"/>
    </source>
</evidence>
<keyword evidence="4" id="KW-0963">Cytoplasm</keyword>
<dbReference type="FunFam" id="2.60.40.790:FF:000006">
    <property type="entry name" value="calcyclin-binding protein-like"/>
    <property type="match status" value="1"/>
</dbReference>
<dbReference type="InterPro" id="IPR015120">
    <property type="entry name" value="Siah-Interact_N"/>
</dbReference>
<evidence type="ECO:0000256" key="7">
    <source>
        <dbReference type="ARBA" id="ARBA00022990"/>
    </source>
</evidence>
<dbReference type="PROSITE" id="PS51048">
    <property type="entry name" value="SGS"/>
    <property type="match status" value="1"/>
</dbReference>
<gene>
    <name evidence="13" type="ORF">Cfor_01457</name>
</gene>
<feature type="domain" description="SGS" evidence="11">
    <location>
        <begin position="170"/>
        <end position="243"/>
    </location>
</feature>
<dbReference type="GO" id="GO:0005737">
    <property type="term" value="C:cytoplasm"/>
    <property type="evidence" value="ECO:0007669"/>
    <property type="project" value="UniProtKB-SubCell"/>
</dbReference>
<evidence type="ECO:0000256" key="6">
    <source>
        <dbReference type="ARBA" id="ARBA00022786"/>
    </source>
</evidence>
<keyword evidence="7" id="KW-0007">Acetylation</keyword>
<keyword evidence="10" id="KW-0175">Coiled coil</keyword>
<feature type="domain" description="CS" evidence="12">
    <location>
        <begin position="92"/>
        <end position="186"/>
    </location>
</feature>
<dbReference type="FunCoup" id="A0A6L2Q8V6">
    <property type="interactions" value="1984"/>
</dbReference>
<dbReference type="Pfam" id="PF04969">
    <property type="entry name" value="CS"/>
    <property type="match status" value="1"/>
</dbReference>
<dbReference type="OrthoDB" id="164025at2759"/>
<reference evidence="14" key="1">
    <citation type="submission" date="2020-01" db="EMBL/GenBank/DDBJ databases">
        <title>Draft genome sequence of the Termite Coptotermes fromosanus.</title>
        <authorList>
            <person name="Itakura S."/>
            <person name="Yosikawa Y."/>
            <person name="Umezawa K."/>
        </authorList>
    </citation>
    <scope>NUCLEOTIDE SEQUENCE [LARGE SCALE GENOMIC DNA]</scope>
</reference>
<evidence type="ECO:0000313" key="14">
    <source>
        <dbReference type="Proteomes" id="UP000502823"/>
    </source>
</evidence>
<keyword evidence="14" id="KW-1185">Reference proteome</keyword>
<dbReference type="SUPFAM" id="SSF140106">
    <property type="entry name" value="Calcyclin-binding protein-like"/>
    <property type="match status" value="1"/>
</dbReference>